<dbReference type="EMBL" id="JAGKHQ010000007">
    <property type="protein sequence ID" value="KAG7512057.1"/>
    <property type="molecule type" value="Genomic_DNA"/>
</dbReference>
<gene>
    <name evidence="1" type="ORF">JOB18_018365</name>
</gene>
<organism evidence="1 2">
    <name type="scientific">Solea senegalensis</name>
    <name type="common">Senegalese sole</name>
    <dbReference type="NCBI Taxonomy" id="28829"/>
    <lineage>
        <taxon>Eukaryota</taxon>
        <taxon>Metazoa</taxon>
        <taxon>Chordata</taxon>
        <taxon>Craniata</taxon>
        <taxon>Vertebrata</taxon>
        <taxon>Euteleostomi</taxon>
        <taxon>Actinopterygii</taxon>
        <taxon>Neopterygii</taxon>
        <taxon>Teleostei</taxon>
        <taxon>Neoteleostei</taxon>
        <taxon>Acanthomorphata</taxon>
        <taxon>Carangaria</taxon>
        <taxon>Pleuronectiformes</taxon>
        <taxon>Pleuronectoidei</taxon>
        <taxon>Soleidae</taxon>
        <taxon>Solea</taxon>
    </lineage>
</organism>
<protein>
    <submittedName>
        <fullName evidence="1">Uncharacterized protein</fullName>
    </submittedName>
</protein>
<evidence type="ECO:0000313" key="1">
    <source>
        <dbReference type="EMBL" id="KAG7512057.1"/>
    </source>
</evidence>
<accession>A0AAV6S6B9</accession>
<dbReference type="Proteomes" id="UP000693946">
    <property type="component" value="Linkage Group LG15"/>
</dbReference>
<sequence>MIIVRVNLQDSVTVRDVVADVVSDVKRNLGADERSRASAWTRIYTFLQLHTQELCVVESGRSWLPA</sequence>
<comment type="caution">
    <text evidence="1">The sequence shown here is derived from an EMBL/GenBank/DDBJ whole genome shotgun (WGS) entry which is preliminary data.</text>
</comment>
<dbReference type="AlphaFoldDB" id="A0AAV6S6B9"/>
<keyword evidence="2" id="KW-1185">Reference proteome</keyword>
<evidence type="ECO:0000313" key="2">
    <source>
        <dbReference type="Proteomes" id="UP000693946"/>
    </source>
</evidence>
<reference evidence="1 2" key="1">
    <citation type="journal article" date="2021" name="Sci. Rep.">
        <title>Chromosome anchoring in Senegalese sole (Solea senegalensis) reveals sex-associated markers and genome rearrangements in flatfish.</title>
        <authorList>
            <person name="Guerrero-Cozar I."/>
            <person name="Gomez-Garrido J."/>
            <person name="Berbel C."/>
            <person name="Martinez-Blanch J.F."/>
            <person name="Alioto T."/>
            <person name="Claros M.G."/>
            <person name="Gagnaire P.A."/>
            <person name="Manchado M."/>
        </authorList>
    </citation>
    <scope>NUCLEOTIDE SEQUENCE [LARGE SCALE GENOMIC DNA]</scope>
    <source>
        <strain evidence="1">Sse05_10M</strain>
    </source>
</reference>
<proteinExistence type="predicted"/>
<name>A0AAV6S6B9_SOLSE</name>